<dbReference type="AlphaFoldDB" id="A0A6V8LT12"/>
<protein>
    <submittedName>
        <fullName evidence="2">Uncharacterized protein</fullName>
    </submittedName>
</protein>
<evidence type="ECO:0000256" key="1">
    <source>
        <dbReference type="SAM" id="MobiDB-lite"/>
    </source>
</evidence>
<evidence type="ECO:0000313" key="3">
    <source>
        <dbReference type="Proteomes" id="UP000494245"/>
    </source>
</evidence>
<dbReference type="Proteomes" id="UP000494245">
    <property type="component" value="Unassembled WGS sequence"/>
</dbReference>
<keyword evidence="3" id="KW-1185">Reference proteome</keyword>
<reference evidence="2 3" key="1">
    <citation type="submission" date="2020-04" db="EMBL/GenBank/DDBJ databases">
        <authorList>
            <consortium name="Desulfovibrio sp. FSS-1 genome sequencing consortium"/>
            <person name="Shimoshige H."/>
            <person name="Kobayashi H."/>
            <person name="Maekawa T."/>
        </authorList>
    </citation>
    <scope>NUCLEOTIDE SEQUENCE [LARGE SCALE GENOMIC DNA]</scope>
    <source>
        <strain evidence="2 3">SIID29052-01</strain>
    </source>
</reference>
<accession>A0A6V8LT12</accession>
<proteinExistence type="predicted"/>
<dbReference type="EMBL" id="BLTE01000008">
    <property type="protein sequence ID" value="GFK94100.1"/>
    <property type="molecule type" value="Genomic_DNA"/>
</dbReference>
<gene>
    <name evidence="2" type="ORF">NNJEOMEG_01939</name>
</gene>
<evidence type="ECO:0000313" key="2">
    <source>
        <dbReference type="EMBL" id="GFK94100.1"/>
    </source>
</evidence>
<dbReference type="RefSeq" id="WP_173083856.1">
    <property type="nucleotide sequence ID" value="NZ_BLTE01000008.1"/>
</dbReference>
<feature type="region of interest" description="Disordered" evidence="1">
    <location>
        <begin position="1"/>
        <end position="24"/>
    </location>
</feature>
<name>A0A6V8LT12_9BACT</name>
<sequence>MSALRLGADPLARPGRLGSASETGAGRALRHILETQPAAPAAPELSPGNREAMRQEVVQAFSRALDRLSVLAAEAGAWAWGGEGDSLAFLRLMACHVSEPGAEGVDLAAFLREAPDLWPRRGLSVAPGLERVVVPLERGFRLALALQAVLDGLPDAGGKRSRTPAPLFARLDATATGKARVRLAGPCRRFADPDEDYLRGPGRALSDLSREGAVCVAFTRGAEWAELSILA</sequence>
<comment type="caution">
    <text evidence="2">The sequence shown here is derived from an EMBL/GenBank/DDBJ whole genome shotgun (WGS) entry which is preliminary data.</text>
</comment>
<organism evidence="2 3">
    <name type="scientific">Fundidesulfovibrio magnetotacticus</name>
    <dbReference type="NCBI Taxonomy" id="2730080"/>
    <lineage>
        <taxon>Bacteria</taxon>
        <taxon>Pseudomonadati</taxon>
        <taxon>Thermodesulfobacteriota</taxon>
        <taxon>Desulfovibrionia</taxon>
        <taxon>Desulfovibrionales</taxon>
        <taxon>Desulfovibrionaceae</taxon>
        <taxon>Fundidesulfovibrio</taxon>
    </lineage>
</organism>
<reference evidence="2 3" key="2">
    <citation type="submission" date="2020-05" db="EMBL/GenBank/DDBJ databases">
        <title>Draft genome sequence of Desulfovibrio sp. strainFSS-1.</title>
        <authorList>
            <person name="Shimoshige H."/>
            <person name="Kobayashi H."/>
            <person name="Maekawa T."/>
        </authorList>
    </citation>
    <scope>NUCLEOTIDE SEQUENCE [LARGE SCALE GENOMIC DNA]</scope>
    <source>
        <strain evidence="2 3">SIID29052-01</strain>
    </source>
</reference>